<accession>A0A892ZE76</accession>
<proteinExistence type="predicted"/>
<evidence type="ECO:0000313" key="2">
    <source>
        <dbReference type="EMBL" id="QRQ81685.1"/>
    </source>
</evidence>
<evidence type="ECO:0000313" key="3">
    <source>
        <dbReference type="Proteomes" id="UP000653156"/>
    </source>
</evidence>
<dbReference type="SUPFAM" id="SSF50800">
    <property type="entry name" value="PK beta-barrel domain-like"/>
    <property type="match status" value="1"/>
</dbReference>
<reference evidence="2" key="1">
    <citation type="submission" date="2021-02" db="EMBL/GenBank/DDBJ databases">
        <title>Neisseriaceae sp. 26B isolated from the cloaca of a Common Toad-headed Turtle (Mesoclemmys nasuta).</title>
        <authorList>
            <person name="Spergser J."/>
            <person name="Busse H.-J."/>
        </authorList>
    </citation>
    <scope>NUCLEOTIDE SEQUENCE</scope>
    <source>
        <strain evidence="2">26B</strain>
    </source>
</reference>
<evidence type="ECO:0000259" key="1">
    <source>
        <dbReference type="PROSITE" id="PS51340"/>
    </source>
</evidence>
<dbReference type="InterPro" id="IPR011037">
    <property type="entry name" value="Pyrv_Knase-like_insert_dom_sf"/>
</dbReference>
<dbReference type="GO" id="GO:0030170">
    <property type="term" value="F:pyridoxal phosphate binding"/>
    <property type="evidence" value="ECO:0007669"/>
    <property type="project" value="InterPro"/>
</dbReference>
<dbReference type="InterPro" id="IPR005302">
    <property type="entry name" value="MoCF_Sase_C"/>
</dbReference>
<dbReference type="AlphaFoldDB" id="A0A892ZE76"/>
<dbReference type="SUPFAM" id="SSF141673">
    <property type="entry name" value="MOSC N-terminal domain-like"/>
    <property type="match status" value="1"/>
</dbReference>
<organism evidence="2 3">
    <name type="scientific">Paralysiella testudinis</name>
    <dbReference type="NCBI Taxonomy" id="2809020"/>
    <lineage>
        <taxon>Bacteria</taxon>
        <taxon>Pseudomonadati</taxon>
        <taxon>Pseudomonadota</taxon>
        <taxon>Betaproteobacteria</taxon>
        <taxon>Neisseriales</taxon>
        <taxon>Neisseriaceae</taxon>
        <taxon>Paralysiella</taxon>
    </lineage>
</organism>
<dbReference type="PANTHER" id="PTHR14237:SF19">
    <property type="entry name" value="MITOCHONDRIAL AMIDOXIME REDUCING COMPONENT 1"/>
    <property type="match status" value="1"/>
</dbReference>
<sequence>MQLHNIAYYPVKSMRGIHTDAATITPQGVTHDREWLLSTPDGMFITARNVPELLLWQATPDAHGLTLTTPDGERRHIPHPDSRSSATVKVWNDVFCAHPCDEDSAAWLSQKIGQPCRLHYLGNSSRILSHSQQPLSFADGAPYLLTNMASLAELNRHLAAPVGMDRFRANLVIDGDTPYAEDGWRHIRIGTVTFELFKPCSRCVMITIDPLTGAKSPLAEPLRTLAKTHRLPEGACFGVNMVALNSGSVTVSDTITILD</sequence>
<dbReference type="PANTHER" id="PTHR14237">
    <property type="entry name" value="MOLYBDOPTERIN COFACTOR SULFURASE MOSC"/>
    <property type="match status" value="1"/>
</dbReference>
<name>A0A892ZE76_9NEIS</name>
<dbReference type="EMBL" id="CP069798">
    <property type="protein sequence ID" value="QRQ81685.1"/>
    <property type="molecule type" value="Genomic_DNA"/>
</dbReference>
<dbReference type="Proteomes" id="UP000653156">
    <property type="component" value="Chromosome"/>
</dbReference>
<dbReference type="GO" id="GO:0030151">
    <property type="term" value="F:molybdenum ion binding"/>
    <property type="evidence" value="ECO:0007669"/>
    <property type="project" value="InterPro"/>
</dbReference>
<dbReference type="PROSITE" id="PS51340">
    <property type="entry name" value="MOSC"/>
    <property type="match status" value="1"/>
</dbReference>
<keyword evidence="3" id="KW-1185">Reference proteome</keyword>
<dbReference type="Pfam" id="PF03473">
    <property type="entry name" value="MOSC"/>
    <property type="match status" value="1"/>
</dbReference>
<protein>
    <submittedName>
        <fullName evidence="2">MOSC domain-containing protein</fullName>
    </submittedName>
</protein>
<dbReference type="KEGG" id="ptes:JQU52_13505"/>
<gene>
    <name evidence="2" type="ORF">JQU52_13505</name>
</gene>
<dbReference type="RefSeq" id="WP_230338984.1">
    <property type="nucleotide sequence ID" value="NZ_CP069798.1"/>
</dbReference>
<dbReference type="Pfam" id="PF03476">
    <property type="entry name" value="MOSC_N"/>
    <property type="match status" value="1"/>
</dbReference>
<feature type="domain" description="MOSC" evidence="1">
    <location>
        <begin position="113"/>
        <end position="258"/>
    </location>
</feature>
<dbReference type="GO" id="GO:0003824">
    <property type="term" value="F:catalytic activity"/>
    <property type="evidence" value="ECO:0007669"/>
    <property type="project" value="InterPro"/>
</dbReference>
<dbReference type="InterPro" id="IPR005303">
    <property type="entry name" value="MOCOS_middle"/>
</dbReference>